<reference evidence="5" key="1">
    <citation type="journal article" date="2019" name="Int. J. Syst. Evol. Microbiol.">
        <title>The Global Catalogue of Microorganisms (GCM) 10K type strain sequencing project: providing services to taxonomists for standard genome sequencing and annotation.</title>
        <authorList>
            <consortium name="The Broad Institute Genomics Platform"/>
            <consortium name="The Broad Institute Genome Sequencing Center for Infectious Disease"/>
            <person name="Wu L."/>
            <person name="Ma J."/>
        </authorList>
    </citation>
    <scope>NUCLEOTIDE SEQUENCE [LARGE SCALE GENOMIC DNA]</scope>
    <source>
        <strain evidence="5">CGMCC 4.1622</strain>
    </source>
</reference>
<dbReference type="Gene3D" id="3.10.580.10">
    <property type="entry name" value="CBS-domain"/>
    <property type="match status" value="1"/>
</dbReference>
<dbReference type="InterPro" id="IPR051257">
    <property type="entry name" value="Diverse_CBS-Domain"/>
</dbReference>
<evidence type="ECO:0000313" key="5">
    <source>
        <dbReference type="Proteomes" id="UP001596066"/>
    </source>
</evidence>
<evidence type="ECO:0000313" key="4">
    <source>
        <dbReference type="EMBL" id="MFC5640123.1"/>
    </source>
</evidence>
<dbReference type="SUPFAM" id="SSF54631">
    <property type="entry name" value="CBS-domain pair"/>
    <property type="match status" value="1"/>
</dbReference>
<dbReference type="PANTHER" id="PTHR43080">
    <property type="entry name" value="CBS DOMAIN-CONTAINING PROTEIN CBSX3, MITOCHONDRIAL"/>
    <property type="match status" value="1"/>
</dbReference>
<dbReference type="PANTHER" id="PTHR43080:SF2">
    <property type="entry name" value="CBS DOMAIN-CONTAINING PROTEIN"/>
    <property type="match status" value="1"/>
</dbReference>
<keyword evidence="5" id="KW-1185">Reference proteome</keyword>
<dbReference type="InterPro" id="IPR000644">
    <property type="entry name" value="CBS_dom"/>
</dbReference>
<sequence length="156" mass="16371">MRVAELMTAPPVTVPPTASVRDAARRMAAAEVGCVLVADREALRGVLTDRDLAVRWLAADADPDPTVRVADVMSSPAVTVGAEEDLSAAYRAFRRTGVRRLPVVDGTRPVGVLAIDDLFLDVLQHLADLLGPVSWSALREGPAGPGRTGSTPPTAP</sequence>
<accession>A0ABW0V2Q2</accession>
<protein>
    <submittedName>
        <fullName evidence="4">Cyclic nucleotide-binding/CBS domain-containing protein</fullName>
    </submittedName>
</protein>
<dbReference type="InterPro" id="IPR046342">
    <property type="entry name" value="CBS_dom_sf"/>
</dbReference>
<gene>
    <name evidence="4" type="ORF">ACFPZF_01975</name>
</gene>
<proteinExistence type="predicted"/>
<dbReference type="PROSITE" id="PS51371">
    <property type="entry name" value="CBS"/>
    <property type="match status" value="2"/>
</dbReference>
<evidence type="ECO:0000259" key="3">
    <source>
        <dbReference type="PROSITE" id="PS51371"/>
    </source>
</evidence>
<evidence type="ECO:0000256" key="1">
    <source>
        <dbReference type="ARBA" id="ARBA00023122"/>
    </source>
</evidence>
<dbReference type="RefSeq" id="WP_346142231.1">
    <property type="nucleotide sequence ID" value="NZ_BAAAUA010000008.1"/>
</dbReference>
<dbReference type="Proteomes" id="UP001596066">
    <property type="component" value="Unassembled WGS sequence"/>
</dbReference>
<dbReference type="EMBL" id="JBHSOC010000002">
    <property type="protein sequence ID" value="MFC5640123.1"/>
    <property type="molecule type" value="Genomic_DNA"/>
</dbReference>
<feature type="domain" description="CBS" evidence="3">
    <location>
        <begin position="7"/>
        <end position="66"/>
    </location>
</feature>
<comment type="caution">
    <text evidence="4">The sequence shown here is derived from an EMBL/GenBank/DDBJ whole genome shotgun (WGS) entry which is preliminary data.</text>
</comment>
<dbReference type="SMART" id="SM00116">
    <property type="entry name" value="CBS"/>
    <property type="match status" value="2"/>
</dbReference>
<feature type="domain" description="CBS" evidence="3">
    <location>
        <begin position="73"/>
        <end position="129"/>
    </location>
</feature>
<evidence type="ECO:0000256" key="2">
    <source>
        <dbReference type="PROSITE-ProRule" id="PRU00703"/>
    </source>
</evidence>
<organism evidence="4 5">
    <name type="scientific">Kitasatospora cinereorecta</name>
    <dbReference type="NCBI Taxonomy" id="285560"/>
    <lineage>
        <taxon>Bacteria</taxon>
        <taxon>Bacillati</taxon>
        <taxon>Actinomycetota</taxon>
        <taxon>Actinomycetes</taxon>
        <taxon>Kitasatosporales</taxon>
        <taxon>Streptomycetaceae</taxon>
        <taxon>Kitasatospora</taxon>
    </lineage>
</organism>
<name>A0ABW0V2Q2_9ACTN</name>
<keyword evidence="1 2" id="KW-0129">CBS domain</keyword>
<dbReference type="Pfam" id="PF00571">
    <property type="entry name" value="CBS"/>
    <property type="match status" value="2"/>
</dbReference>